<dbReference type="AlphaFoldDB" id="K9Y2M2"/>
<dbReference type="SUPFAM" id="SSF48452">
    <property type="entry name" value="TPR-like"/>
    <property type="match status" value="1"/>
</dbReference>
<dbReference type="CDD" id="cd06257">
    <property type="entry name" value="DnaJ"/>
    <property type="match status" value="1"/>
</dbReference>
<keyword evidence="4" id="KW-0802">TPR repeat</keyword>
<keyword evidence="2" id="KW-0732">Signal</keyword>
<dbReference type="SMART" id="SM00271">
    <property type="entry name" value="DnaJ"/>
    <property type="match status" value="1"/>
</dbReference>
<keyword evidence="6" id="KW-0346">Stress response</keyword>
<dbReference type="InterPro" id="IPR051727">
    <property type="entry name" value="DnaJ_C3_Co-chaperones"/>
</dbReference>
<dbReference type="SUPFAM" id="SSF46565">
    <property type="entry name" value="Chaperone J-domain"/>
    <property type="match status" value="1"/>
</dbReference>
<evidence type="ECO:0000256" key="3">
    <source>
        <dbReference type="ARBA" id="ARBA00022824"/>
    </source>
</evidence>
<dbReference type="GO" id="GO:0051787">
    <property type="term" value="F:misfolded protein binding"/>
    <property type="evidence" value="ECO:0007669"/>
    <property type="project" value="TreeGrafter"/>
</dbReference>
<dbReference type="Pfam" id="PF00226">
    <property type="entry name" value="DnaJ"/>
    <property type="match status" value="1"/>
</dbReference>
<dbReference type="InterPro" id="IPR001623">
    <property type="entry name" value="DnaJ_domain"/>
</dbReference>
<name>K9Y2M2_STAC7</name>
<dbReference type="PRINTS" id="PR00625">
    <property type="entry name" value="JDOMAIN"/>
</dbReference>
<evidence type="ECO:0000256" key="4">
    <source>
        <dbReference type="PROSITE-ProRule" id="PRU00339"/>
    </source>
</evidence>
<dbReference type="PANTHER" id="PTHR44140:SF2">
    <property type="entry name" value="LD25575P"/>
    <property type="match status" value="1"/>
</dbReference>
<dbReference type="InterPro" id="IPR019734">
    <property type="entry name" value="TPR_rpt"/>
</dbReference>
<sequence>MIDLQNSYQLLGVKPSNTWAEIKKVYRKLVKQYHPDRFLNNSAKQTAESKFKQINLAYEYLEQHHNSIGKNTFRSRVNKTNPQDLYEAGAKLAANQQFEEAISQFDLAIKLAPDYLQAYQYRGFLL</sequence>
<keyword evidence="7" id="KW-1185">Reference proteome</keyword>
<gene>
    <name evidence="6" type="ordered locus">Sta7437_4839</name>
</gene>
<evidence type="ECO:0000256" key="2">
    <source>
        <dbReference type="ARBA" id="ARBA00022729"/>
    </source>
</evidence>
<evidence type="ECO:0000313" key="7">
    <source>
        <dbReference type="Proteomes" id="UP000010473"/>
    </source>
</evidence>
<dbReference type="Proteomes" id="UP000010473">
    <property type="component" value="Plasmid pSTA7437.02"/>
</dbReference>
<dbReference type="Gene3D" id="1.25.40.10">
    <property type="entry name" value="Tetratricopeptide repeat domain"/>
    <property type="match status" value="1"/>
</dbReference>
<geneLocation type="plasmid" evidence="6 7">
    <name>pSTA7437.02</name>
</geneLocation>
<dbReference type="PROSITE" id="PS50076">
    <property type="entry name" value="DNAJ_2"/>
    <property type="match status" value="1"/>
</dbReference>
<dbReference type="EMBL" id="CP003655">
    <property type="protein sequence ID" value="AFZ38272.1"/>
    <property type="molecule type" value="Genomic_DNA"/>
</dbReference>
<evidence type="ECO:0000313" key="6">
    <source>
        <dbReference type="EMBL" id="AFZ38272.1"/>
    </source>
</evidence>
<dbReference type="InterPro" id="IPR011990">
    <property type="entry name" value="TPR-like_helical_dom_sf"/>
</dbReference>
<protein>
    <submittedName>
        <fullName evidence="6">Heat shock protein DnaJ domain protein</fullName>
    </submittedName>
</protein>
<reference evidence="7" key="1">
    <citation type="journal article" date="2013" name="Proc. Natl. Acad. Sci. U.S.A.">
        <title>Improving the coverage of the cyanobacterial phylum using diversity-driven genome sequencing.</title>
        <authorList>
            <person name="Shih P.M."/>
            <person name="Wu D."/>
            <person name="Latifi A."/>
            <person name="Axen S.D."/>
            <person name="Fewer D.P."/>
            <person name="Talla E."/>
            <person name="Calteau A."/>
            <person name="Cai F."/>
            <person name="Tandeau de Marsac N."/>
            <person name="Rippka R."/>
            <person name="Herdman M."/>
            <person name="Sivonen K."/>
            <person name="Coursin T."/>
            <person name="Laurent T."/>
            <person name="Goodwin L."/>
            <person name="Nolan M."/>
            <person name="Davenport K.W."/>
            <person name="Han C.S."/>
            <person name="Rubin E.M."/>
            <person name="Eisen J.A."/>
            <person name="Woyke T."/>
            <person name="Gugger M."/>
            <person name="Kerfeld C.A."/>
        </authorList>
    </citation>
    <scope>NUCLEOTIDE SEQUENCE [LARGE SCALE GENOMIC DNA]</scope>
    <source>
        <strain evidence="7">ATCC 29371 / PCC 7437</strain>
        <plasmid evidence="7">Plasmid pSTA7437.02</plasmid>
    </source>
</reference>
<dbReference type="KEGG" id="scs:Sta7437_4839"/>
<proteinExistence type="predicted"/>
<accession>K9Y2M2</accession>
<dbReference type="OrthoDB" id="9779889at2"/>
<dbReference type="PANTHER" id="PTHR44140">
    <property type="entry name" value="LD25575P"/>
    <property type="match status" value="1"/>
</dbReference>
<dbReference type="GO" id="GO:0034975">
    <property type="term" value="P:protein folding in endoplasmic reticulum"/>
    <property type="evidence" value="ECO:0007669"/>
    <property type="project" value="TreeGrafter"/>
</dbReference>
<evidence type="ECO:0000259" key="5">
    <source>
        <dbReference type="PROSITE" id="PS50076"/>
    </source>
</evidence>
<dbReference type="Gene3D" id="1.10.287.110">
    <property type="entry name" value="DnaJ domain"/>
    <property type="match status" value="1"/>
</dbReference>
<keyword evidence="6" id="KW-0614">Plasmid</keyword>
<evidence type="ECO:0000256" key="1">
    <source>
        <dbReference type="ARBA" id="ARBA00004240"/>
    </source>
</evidence>
<comment type="subcellular location">
    <subcellularLocation>
        <location evidence="1">Endoplasmic reticulum</location>
    </subcellularLocation>
</comment>
<feature type="repeat" description="TPR" evidence="4">
    <location>
        <begin position="82"/>
        <end position="115"/>
    </location>
</feature>
<keyword evidence="3" id="KW-0256">Endoplasmic reticulum</keyword>
<dbReference type="InterPro" id="IPR036869">
    <property type="entry name" value="J_dom_sf"/>
</dbReference>
<organism evidence="6 7">
    <name type="scientific">Stanieria cyanosphaera (strain ATCC 29371 / PCC 7437)</name>
    <dbReference type="NCBI Taxonomy" id="111780"/>
    <lineage>
        <taxon>Bacteria</taxon>
        <taxon>Bacillati</taxon>
        <taxon>Cyanobacteriota</taxon>
        <taxon>Cyanophyceae</taxon>
        <taxon>Pleurocapsales</taxon>
        <taxon>Dermocarpellaceae</taxon>
        <taxon>Stanieria</taxon>
    </lineage>
</organism>
<dbReference type="GO" id="GO:0051087">
    <property type="term" value="F:protein-folding chaperone binding"/>
    <property type="evidence" value="ECO:0007669"/>
    <property type="project" value="TreeGrafter"/>
</dbReference>
<dbReference type="HOGENOM" id="CLU_113755_0_0_3"/>
<dbReference type="PROSITE" id="PS50005">
    <property type="entry name" value="TPR"/>
    <property type="match status" value="1"/>
</dbReference>
<feature type="domain" description="J" evidence="5">
    <location>
        <begin position="6"/>
        <end position="81"/>
    </location>
</feature>
<dbReference type="RefSeq" id="WP_015195649.1">
    <property type="nucleotide sequence ID" value="NC_019749.1"/>
</dbReference>